<dbReference type="InterPro" id="IPR003598">
    <property type="entry name" value="Ig_sub2"/>
</dbReference>
<evidence type="ECO:0000256" key="14">
    <source>
        <dbReference type="ARBA" id="ARBA00023136"/>
    </source>
</evidence>
<protein>
    <recommendedName>
        <fullName evidence="32">Peroxidase</fullName>
    </recommendedName>
</protein>
<evidence type="ECO:0000256" key="20">
    <source>
        <dbReference type="ARBA" id="ARBA00048396"/>
    </source>
</evidence>
<dbReference type="Gene3D" id="3.80.10.10">
    <property type="entry name" value="Ribonuclease Inhibitor"/>
    <property type="match status" value="2"/>
</dbReference>
<evidence type="ECO:0000259" key="29">
    <source>
        <dbReference type="PROSITE" id="PS50835"/>
    </source>
</evidence>
<evidence type="ECO:0000256" key="25">
    <source>
        <dbReference type="SAM" id="Coils"/>
    </source>
</evidence>
<dbReference type="Pfam" id="PF13855">
    <property type="entry name" value="LRR_8"/>
    <property type="match status" value="1"/>
</dbReference>
<dbReference type="FunFam" id="1.10.640.10:FF:000001">
    <property type="entry name" value="Peroxidasin homolog"/>
    <property type="match status" value="1"/>
</dbReference>
<feature type="coiled-coil region" evidence="25">
    <location>
        <begin position="1439"/>
        <end position="1466"/>
    </location>
</feature>
<keyword evidence="15" id="KW-1015">Disulfide bond</keyword>
<dbReference type="InterPro" id="IPR037120">
    <property type="entry name" value="Haem_peroxidase_sf_animal"/>
</dbReference>
<evidence type="ECO:0000256" key="1">
    <source>
        <dbReference type="ARBA" id="ARBA00001970"/>
    </source>
</evidence>
<dbReference type="CDD" id="cd09826">
    <property type="entry name" value="peroxidasin_like"/>
    <property type="match status" value="1"/>
</dbReference>
<dbReference type="PROSITE" id="PS50835">
    <property type="entry name" value="IG_LIKE"/>
    <property type="match status" value="4"/>
</dbReference>
<evidence type="ECO:0000313" key="31">
    <source>
        <dbReference type="Proteomes" id="UP000494165"/>
    </source>
</evidence>
<feature type="region of interest" description="Disordered" evidence="26">
    <location>
        <begin position="1333"/>
        <end position="1432"/>
    </location>
</feature>
<keyword evidence="11" id="KW-0677">Repeat</keyword>
<evidence type="ECO:0000256" key="3">
    <source>
        <dbReference type="ARBA" id="ARBA00004613"/>
    </source>
</evidence>
<evidence type="ECO:0000256" key="8">
    <source>
        <dbReference type="ARBA" id="ARBA00022617"/>
    </source>
</evidence>
<evidence type="ECO:0000256" key="17">
    <source>
        <dbReference type="ARBA" id="ARBA00023319"/>
    </source>
</evidence>
<dbReference type="PROSITE" id="PS01208">
    <property type="entry name" value="VWFC_1"/>
    <property type="match status" value="1"/>
</dbReference>
<dbReference type="InterPro" id="IPR007110">
    <property type="entry name" value="Ig-like_dom"/>
</dbReference>
<dbReference type="Pfam" id="PF00093">
    <property type="entry name" value="VWC"/>
    <property type="match status" value="1"/>
</dbReference>
<dbReference type="EMBL" id="CADEPI010000083">
    <property type="protein sequence ID" value="CAB3373220.1"/>
    <property type="molecule type" value="Genomic_DNA"/>
</dbReference>
<feature type="chain" id="PRO_5035748681" description="Peroxidase" evidence="27">
    <location>
        <begin position="18"/>
        <end position="1539"/>
    </location>
</feature>
<evidence type="ECO:0000256" key="5">
    <source>
        <dbReference type="ARBA" id="ARBA00022525"/>
    </source>
</evidence>
<feature type="domain" description="Ig-like" evidence="29">
    <location>
        <begin position="348"/>
        <end position="435"/>
    </location>
</feature>
<evidence type="ECO:0000256" key="24">
    <source>
        <dbReference type="PIRSR" id="PIRSR619791-2"/>
    </source>
</evidence>
<keyword evidence="6" id="KW-0575">Peroxidase</keyword>
<keyword evidence="13 24" id="KW-0408">Iron</keyword>
<evidence type="ECO:0000313" key="30">
    <source>
        <dbReference type="EMBL" id="CAB3373220.1"/>
    </source>
</evidence>
<feature type="signal peptide" evidence="27">
    <location>
        <begin position="1"/>
        <end position="17"/>
    </location>
</feature>
<dbReference type="InterPro" id="IPR001007">
    <property type="entry name" value="VWF_dom"/>
</dbReference>
<keyword evidence="10 27" id="KW-0732">Signal</keyword>
<dbReference type="InterPro" id="IPR001611">
    <property type="entry name" value="Leu-rich_rpt"/>
</dbReference>
<feature type="compositionally biased region" description="Low complexity" evidence="26">
    <location>
        <begin position="1375"/>
        <end position="1408"/>
    </location>
</feature>
<keyword evidence="5" id="KW-0964">Secreted</keyword>
<dbReference type="Pfam" id="PF07679">
    <property type="entry name" value="I-set"/>
    <property type="match status" value="3"/>
</dbReference>
<comment type="catalytic activity">
    <reaction evidence="18">
        <text>bromide + H2O2 = hypobromite + H2O</text>
        <dbReference type="Rhea" id="RHEA:66016"/>
        <dbReference type="ChEBI" id="CHEBI:15377"/>
        <dbReference type="ChEBI" id="CHEBI:15858"/>
        <dbReference type="ChEBI" id="CHEBI:16240"/>
        <dbReference type="ChEBI" id="CHEBI:29250"/>
    </reaction>
    <physiologicalReaction direction="left-to-right" evidence="18">
        <dbReference type="Rhea" id="RHEA:66017"/>
    </physiologicalReaction>
</comment>
<dbReference type="InterPro" id="IPR036179">
    <property type="entry name" value="Ig-like_dom_sf"/>
</dbReference>
<name>A0A8S1CTC3_9INSE</name>
<dbReference type="Gene3D" id="2.60.40.10">
    <property type="entry name" value="Immunoglobulins"/>
    <property type="match status" value="4"/>
</dbReference>
<dbReference type="PANTHER" id="PTHR11475:SF58">
    <property type="entry name" value="PEROXIDASIN"/>
    <property type="match status" value="1"/>
</dbReference>
<keyword evidence="9 24" id="KW-0479">Metal-binding</keyword>
<comment type="subcellular location">
    <subcellularLocation>
        <location evidence="2">Cell membrane</location>
    </subcellularLocation>
    <subcellularLocation>
        <location evidence="3">Secreted</location>
    </subcellularLocation>
</comment>
<keyword evidence="31" id="KW-1185">Reference proteome</keyword>
<feature type="compositionally biased region" description="Basic and acidic residues" evidence="26">
    <location>
        <begin position="1333"/>
        <end position="1346"/>
    </location>
</feature>
<comment type="cofactor">
    <cofactor evidence="1">
        <name>heme b</name>
        <dbReference type="ChEBI" id="CHEBI:60344"/>
    </cofactor>
</comment>
<evidence type="ECO:0000256" key="21">
    <source>
        <dbReference type="ARBA" id="ARBA00048887"/>
    </source>
</evidence>
<comment type="caution">
    <text evidence="30">The sequence shown here is derived from an EMBL/GenBank/DDBJ whole genome shotgun (WGS) entry which is preliminary data.</text>
</comment>
<dbReference type="GO" id="GO:0020037">
    <property type="term" value="F:heme binding"/>
    <property type="evidence" value="ECO:0007669"/>
    <property type="project" value="InterPro"/>
</dbReference>
<dbReference type="InterPro" id="IPR019791">
    <property type="entry name" value="Haem_peroxidase_animal"/>
</dbReference>
<dbReference type="PROSITE" id="PS50184">
    <property type="entry name" value="VWFC_2"/>
    <property type="match status" value="1"/>
</dbReference>
<evidence type="ECO:0000256" key="16">
    <source>
        <dbReference type="ARBA" id="ARBA00023180"/>
    </source>
</evidence>
<dbReference type="GO" id="GO:0006979">
    <property type="term" value="P:response to oxidative stress"/>
    <property type="evidence" value="ECO:0007669"/>
    <property type="project" value="InterPro"/>
</dbReference>
<evidence type="ECO:0000256" key="15">
    <source>
        <dbReference type="ARBA" id="ARBA00023157"/>
    </source>
</evidence>
<evidence type="ECO:0000256" key="22">
    <source>
        <dbReference type="ARBA" id="ARBA00049501"/>
    </source>
</evidence>
<gene>
    <name evidence="30" type="ORF">CLODIP_2_CD03697</name>
</gene>
<dbReference type="Pfam" id="PF03098">
    <property type="entry name" value="An_peroxidase"/>
    <property type="match status" value="1"/>
</dbReference>
<evidence type="ECO:0000256" key="26">
    <source>
        <dbReference type="SAM" id="MobiDB-lite"/>
    </source>
</evidence>
<reference evidence="30 31" key="1">
    <citation type="submission" date="2020-04" db="EMBL/GenBank/DDBJ databases">
        <authorList>
            <person name="Alioto T."/>
            <person name="Alioto T."/>
            <person name="Gomez Garrido J."/>
        </authorList>
    </citation>
    <scope>NUCLEOTIDE SEQUENCE [LARGE SCALE GENOMIC DNA]</scope>
</reference>
<dbReference type="SUPFAM" id="SSF48113">
    <property type="entry name" value="Heme-dependent peroxidases"/>
    <property type="match status" value="1"/>
</dbReference>
<feature type="compositionally biased region" description="Low complexity" evidence="26">
    <location>
        <begin position="1350"/>
        <end position="1363"/>
    </location>
</feature>
<dbReference type="SUPFAM" id="SSF48726">
    <property type="entry name" value="Immunoglobulin"/>
    <property type="match status" value="4"/>
</dbReference>
<dbReference type="Gene3D" id="1.10.640.10">
    <property type="entry name" value="Haem peroxidase domain superfamily, animal type"/>
    <property type="match status" value="1"/>
</dbReference>
<dbReference type="SMART" id="SM00369">
    <property type="entry name" value="LRR_TYP"/>
    <property type="match status" value="6"/>
</dbReference>
<dbReference type="PRINTS" id="PR00457">
    <property type="entry name" value="ANPEROXIDASE"/>
</dbReference>
<feature type="compositionally biased region" description="Acidic residues" evidence="26">
    <location>
        <begin position="1415"/>
        <end position="1431"/>
    </location>
</feature>
<dbReference type="FunFam" id="2.60.40.10:FF:000273">
    <property type="entry name" value="contactin-3 isoform X1"/>
    <property type="match status" value="1"/>
</dbReference>
<dbReference type="PROSITE" id="PS50292">
    <property type="entry name" value="PEROXIDASE_3"/>
    <property type="match status" value="1"/>
</dbReference>
<evidence type="ECO:0000256" key="9">
    <source>
        <dbReference type="ARBA" id="ARBA00022723"/>
    </source>
</evidence>
<evidence type="ECO:0000256" key="18">
    <source>
        <dbReference type="ARBA" id="ARBA00047544"/>
    </source>
</evidence>
<dbReference type="GO" id="GO:0005886">
    <property type="term" value="C:plasma membrane"/>
    <property type="evidence" value="ECO:0007669"/>
    <property type="project" value="UniProtKB-SubCell"/>
</dbReference>
<dbReference type="SMART" id="SM00409">
    <property type="entry name" value="IG"/>
    <property type="match status" value="4"/>
</dbReference>
<dbReference type="InterPro" id="IPR034824">
    <property type="entry name" value="Peroxidasin_peroxidase"/>
</dbReference>
<feature type="binding site" description="axial binding residue" evidence="24">
    <location>
        <position position="1083"/>
    </location>
    <ligand>
        <name>heme b</name>
        <dbReference type="ChEBI" id="CHEBI:60344"/>
    </ligand>
    <ligandPart>
        <name>Fe</name>
        <dbReference type="ChEBI" id="CHEBI:18248"/>
    </ligandPart>
</feature>
<dbReference type="InterPro" id="IPR010255">
    <property type="entry name" value="Haem_peroxidase_sf"/>
</dbReference>
<proteinExistence type="inferred from homology"/>
<evidence type="ECO:0000256" key="19">
    <source>
        <dbReference type="ARBA" id="ARBA00047610"/>
    </source>
</evidence>
<dbReference type="GO" id="GO:0004601">
    <property type="term" value="F:peroxidase activity"/>
    <property type="evidence" value="ECO:0007669"/>
    <property type="project" value="UniProtKB-KW"/>
</dbReference>
<keyword evidence="12" id="KW-0560">Oxidoreductase</keyword>
<organism evidence="30 31">
    <name type="scientific">Cloeon dipterum</name>
    <dbReference type="NCBI Taxonomy" id="197152"/>
    <lineage>
        <taxon>Eukaryota</taxon>
        <taxon>Metazoa</taxon>
        <taxon>Ecdysozoa</taxon>
        <taxon>Arthropoda</taxon>
        <taxon>Hexapoda</taxon>
        <taxon>Insecta</taxon>
        <taxon>Pterygota</taxon>
        <taxon>Palaeoptera</taxon>
        <taxon>Ephemeroptera</taxon>
        <taxon>Pisciforma</taxon>
        <taxon>Baetidae</taxon>
        <taxon>Cloeon</taxon>
    </lineage>
</organism>
<dbReference type="PROSITE" id="PS51450">
    <property type="entry name" value="LRR"/>
    <property type="match status" value="1"/>
</dbReference>
<comment type="catalytic activity">
    <reaction evidence="20">
        <text>L-lysyl-[collagen] + L-methionyl-[collagen] + hypobromite = [collagen]-L-lysyl-N-S-L-methionyl-[collagen] + bromide + H2O + H(+)</text>
        <dbReference type="Rhea" id="RHEA:66024"/>
        <dbReference type="Rhea" id="RHEA-COMP:12751"/>
        <dbReference type="Rhea" id="RHEA-COMP:16949"/>
        <dbReference type="Rhea" id="RHEA-COMP:16951"/>
        <dbReference type="ChEBI" id="CHEBI:15377"/>
        <dbReference type="ChEBI" id="CHEBI:15378"/>
        <dbReference type="ChEBI" id="CHEBI:15858"/>
        <dbReference type="ChEBI" id="CHEBI:16044"/>
        <dbReference type="ChEBI" id="CHEBI:29250"/>
        <dbReference type="ChEBI" id="CHEBI:29969"/>
        <dbReference type="ChEBI" id="CHEBI:166867"/>
    </reaction>
    <physiologicalReaction direction="left-to-right" evidence="20">
        <dbReference type="Rhea" id="RHEA:66025"/>
    </physiologicalReaction>
</comment>
<evidence type="ECO:0000256" key="23">
    <source>
        <dbReference type="ARBA" id="ARBA00061342"/>
    </source>
</evidence>
<dbReference type="SUPFAM" id="SSF57603">
    <property type="entry name" value="FnI-like domain"/>
    <property type="match status" value="1"/>
</dbReference>
<dbReference type="SMART" id="SM00408">
    <property type="entry name" value="IGc2"/>
    <property type="match status" value="4"/>
</dbReference>
<comment type="similarity">
    <text evidence="23">Belongs to the peroxidase family. XPO subfamily.</text>
</comment>
<accession>A0A8S1CTC3</accession>
<feature type="domain" description="VWFC" evidence="28">
    <location>
        <begin position="1474"/>
        <end position="1535"/>
    </location>
</feature>
<sequence>MWRPLLIVCVLAAVSRGQQQNCPSSCLCIKSTVRCMYMHLQKVPQVAPTTHTLDLRFNKIKEIQPGAFVNLNELITLLLNNNQITRLQNGVFSGLEELKHLYLYKNRIKDIESDVFKGLPRLEQLYLQFNDLVTIHPGTFNNLRDLARLYLHFNKIEKLAPGLLSDLPLLERLFLQHNKLKKIPLGAFKNLVSLERLRLDSNALVCDCEMAWLVKLLKEEMKDTYTAGHCQLPVDMQGKSLTMMTDKDFHCRKPEIKEEPHDVEITFGGTIYFTCKADGDPQPNIFWLRNSHTVDKNPRYSVLDDGTLMISNAVLEDVGSFECVAKNSVGQTKSRSAVMRVGRTVDKPKFVINPEDYYGHQGQQISLHCTATGHPSPSVTWSRDGKDVRINERVRVLDNGTLTIRHSRVEDSGSYKCSASNFIGTTQTIIYVKVVGAPILSEALKNESARAGDMVLFRCLAQGQPSPTVNWYKEGQLIPHGGNVALLANGQILRIEQVKLSDAGQYTCLARNTAGQVIAVAWLSVEDERREAPVFQDQPFDLTVVPGATIEVPCSATGFPRPEIEWRKNSVPIDEDTQHKIASGGSLYIYNITEADGGVYECAAVNEKGKISAKATVTVRGMTVVAGPGDSFVQRAHQEAQIKVDKAVNDTLASLFSRSTPATPGELLRILRYPNAEARQVARAAEIYEITLANVRKYVLAGLKLSLEDSKDFSYRELLSPNQLELVANLSGCMLHRPHVDCDDMCFHTKYRALDGTCNNLRHPMWGASLTAFVRLLPAAYENGFNLPIGWTKGLKYRGFEKPNARHVSSSLLSTTDITPDHFNSHMLMQWGQFLDHDMDHAIPSLSGESYEDGVECKGSCEFASPCYPIEIPEHDLRGRLDKCMDFVRSSAICGSGGTSVLFDSVNPREQINQLTSFIDASQVYGFSSSVASDLRNFSSPDGLMRTTNLPRVRGDLLPLEDRPFMDCRRDPREHNIGCFMAGDIRANEQVALLAMHTIWLREHNRIALKLRSSNPLWESDTIFHEARKIVGAQMQHITFTHWLPHILGPSGMEKMGAYKGYQPDVDPRVSNAFATAAFRFGHSLINPVFERLNASFHPIPEGPLPLHRAFFSPWRLVEEGGVDPLMRGMIFSPAKLKTPQQTLNSDLTERLFSAVHNVALDLAAINIQRGRDHGLPSYNDYRRFCNLSHAETFADLSKEIKSSRVREKLKELYGHPGNIDLWVGGILEDQVEGGKVGPTFQCILVDQFRRLRDGDRFWYEDPAVFSPAQLTQIRQSSLAAVLCNNGDNIERVTRDVFTLPMMQRSGLVTCEEVPQIELSFWTECCQECKNSQRPETSRRFRRAADDTNQVVEEAATPAATQAPRRRNKNPGGRTTTTSTAAPTTTSTATVATTTTATPMTTAVTTAAPKPPAPEADDSEEGHHEEEEEEEAKTIEEVIAYIDKQLKRIKRKIKKLEHRIINEDSHKSLKHNSKQCTDDTGHVRLNGEIWHLDSCTQCHCLKHQITCTRNICPPLICNLPQVAITHDGECCARCTSPKA</sequence>
<keyword evidence="14" id="KW-0472">Membrane</keyword>
<dbReference type="GO" id="GO:0046872">
    <property type="term" value="F:metal ion binding"/>
    <property type="evidence" value="ECO:0007669"/>
    <property type="project" value="UniProtKB-KW"/>
</dbReference>
<dbReference type="FunFam" id="2.60.40.10:FF:000189">
    <property type="entry name" value="Neogenin isoform 3"/>
    <property type="match status" value="2"/>
</dbReference>
<dbReference type="PANTHER" id="PTHR11475">
    <property type="entry name" value="OXIDASE/PEROXIDASE"/>
    <property type="match status" value="1"/>
</dbReference>
<evidence type="ECO:0008006" key="32">
    <source>
        <dbReference type="Google" id="ProtNLM"/>
    </source>
</evidence>
<feature type="domain" description="Ig-like" evidence="29">
    <location>
        <begin position="254"/>
        <end position="339"/>
    </location>
</feature>
<dbReference type="InterPro" id="IPR032675">
    <property type="entry name" value="LRR_dom_sf"/>
</dbReference>
<keyword evidence="25" id="KW-0175">Coiled coil</keyword>
<evidence type="ECO:0000256" key="27">
    <source>
        <dbReference type="SAM" id="SignalP"/>
    </source>
</evidence>
<dbReference type="OrthoDB" id="823504at2759"/>
<comment type="catalytic activity">
    <reaction evidence="22">
        <text>hypobromite + L-tyrosyl-[protein] + H(+) = 3-bromo-L-tyrosyl-[protein] + H2O</text>
        <dbReference type="Rhea" id="RHEA:69356"/>
        <dbReference type="Rhea" id="RHEA-COMP:10136"/>
        <dbReference type="Rhea" id="RHEA-COMP:17686"/>
        <dbReference type="ChEBI" id="CHEBI:15377"/>
        <dbReference type="ChEBI" id="CHEBI:15378"/>
        <dbReference type="ChEBI" id="CHEBI:29250"/>
        <dbReference type="ChEBI" id="CHEBI:46858"/>
        <dbReference type="ChEBI" id="CHEBI:183512"/>
    </reaction>
    <physiologicalReaction direction="left-to-right" evidence="22">
        <dbReference type="Rhea" id="RHEA:69357"/>
    </physiologicalReaction>
</comment>
<dbReference type="Gene3D" id="6.20.200.20">
    <property type="match status" value="1"/>
</dbReference>
<dbReference type="InterPro" id="IPR013098">
    <property type="entry name" value="Ig_I-set"/>
</dbReference>
<dbReference type="SUPFAM" id="SSF52058">
    <property type="entry name" value="L domain-like"/>
    <property type="match status" value="1"/>
</dbReference>
<keyword evidence="17" id="KW-0393">Immunoglobulin domain</keyword>
<dbReference type="GO" id="GO:0005615">
    <property type="term" value="C:extracellular space"/>
    <property type="evidence" value="ECO:0007669"/>
    <property type="project" value="TreeGrafter"/>
</dbReference>
<evidence type="ECO:0000256" key="11">
    <source>
        <dbReference type="ARBA" id="ARBA00022737"/>
    </source>
</evidence>
<evidence type="ECO:0000256" key="6">
    <source>
        <dbReference type="ARBA" id="ARBA00022559"/>
    </source>
</evidence>
<keyword evidence="16" id="KW-0325">Glycoprotein</keyword>
<comment type="catalytic activity">
    <reaction evidence="21">
        <text>L-tyrosyl-[protein] + bromide + H2O2 + H(+) = 3-bromo-L-tyrosyl-[protein] + 2 H2O</text>
        <dbReference type="Rhea" id="RHEA:69360"/>
        <dbReference type="Rhea" id="RHEA-COMP:10136"/>
        <dbReference type="Rhea" id="RHEA-COMP:17686"/>
        <dbReference type="ChEBI" id="CHEBI:15377"/>
        <dbReference type="ChEBI" id="CHEBI:15378"/>
        <dbReference type="ChEBI" id="CHEBI:15858"/>
        <dbReference type="ChEBI" id="CHEBI:16240"/>
        <dbReference type="ChEBI" id="CHEBI:46858"/>
        <dbReference type="ChEBI" id="CHEBI:183512"/>
    </reaction>
    <physiologicalReaction direction="left-to-right" evidence="21">
        <dbReference type="Rhea" id="RHEA:69361"/>
    </physiologicalReaction>
</comment>
<keyword evidence="8 24" id="KW-0349">Heme</keyword>
<evidence type="ECO:0000256" key="10">
    <source>
        <dbReference type="ARBA" id="ARBA00022729"/>
    </source>
</evidence>
<dbReference type="FunFam" id="2.60.40.10:FF:000130">
    <property type="entry name" value="Hemicentin 1"/>
    <property type="match status" value="1"/>
</dbReference>
<dbReference type="Pfam" id="PF13927">
    <property type="entry name" value="Ig_3"/>
    <property type="match status" value="1"/>
</dbReference>
<evidence type="ECO:0000256" key="4">
    <source>
        <dbReference type="ARBA" id="ARBA00022475"/>
    </source>
</evidence>
<dbReference type="InterPro" id="IPR003599">
    <property type="entry name" value="Ig_sub"/>
</dbReference>
<evidence type="ECO:0000256" key="7">
    <source>
        <dbReference type="ARBA" id="ARBA00022614"/>
    </source>
</evidence>
<dbReference type="SMART" id="SM00214">
    <property type="entry name" value="VWC"/>
    <property type="match status" value="1"/>
</dbReference>
<feature type="domain" description="Ig-like" evidence="29">
    <location>
        <begin position="438"/>
        <end position="519"/>
    </location>
</feature>
<evidence type="ECO:0000259" key="28">
    <source>
        <dbReference type="PROSITE" id="PS50184"/>
    </source>
</evidence>
<evidence type="ECO:0000256" key="2">
    <source>
        <dbReference type="ARBA" id="ARBA00004236"/>
    </source>
</evidence>
<evidence type="ECO:0000256" key="12">
    <source>
        <dbReference type="ARBA" id="ARBA00023002"/>
    </source>
</evidence>
<dbReference type="InterPro" id="IPR003591">
    <property type="entry name" value="Leu-rich_rpt_typical-subtyp"/>
</dbReference>
<keyword evidence="4" id="KW-1003">Cell membrane</keyword>
<dbReference type="InterPro" id="IPR013783">
    <property type="entry name" value="Ig-like_fold"/>
</dbReference>
<comment type="catalytic activity">
    <reaction evidence="19">
        <text>L-lysyl-[collagen] + L-methionyl-[collagen] + H2O2 = [collagen]-L-lysyl-N-S-L-methionyl-[collagen] + 2 H2O + H(+)</text>
        <dbReference type="Rhea" id="RHEA:66020"/>
        <dbReference type="Rhea" id="RHEA-COMP:12751"/>
        <dbReference type="Rhea" id="RHEA-COMP:16949"/>
        <dbReference type="Rhea" id="RHEA-COMP:16951"/>
        <dbReference type="ChEBI" id="CHEBI:15377"/>
        <dbReference type="ChEBI" id="CHEBI:15378"/>
        <dbReference type="ChEBI" id="CHEBI:16044"/>
        <dbReference type="ChEBI" id="CHEBI:16240"/>
        <dbReference type="ChEBI" id="CHEBI:29969"/>
        <dbReference type="ChEBI" id="CHEBI:166867"/>
    </reaction>
    <physiologicalReaction direction="left-to-right" evidence="19">
        <dbReference type="Rhea" id="RHEA:66021"/>
    </physiologicalReaction>
</comment>
<feature type="domain" description="Ig-like" evidence="29">
    <location>
        <begin position="533"/>
        <end position="618"/>
    </location>
</feature>
<dbReference type="Proteomes" id="UP000494165">
    <property type="component" value="Unassembled WGS sequence"/>
</dbReference>
<evidence type="ECO:0000256" key="13">
    <source>
        <dbReference type="ARBA" id="ARBA00023004"/>
    </source>
</evidence>
<keyword evidence="7" id="KW-0433">Leucine-rich repeat</keyword>